<keyword evidence="2" id="KW-1185">Reference proteome</keyword>
<sequence>MNSFIIKEENSLVSKFHASISSSRDSSTDIHTIRNYVPIHISDIFSTQTQHKSNTQYAILSFYGTVENELLEFNGEMVDNVCPLTL</sequence>
<name>A0AAN8V4Q1_9MAGN</name>
<organism evidence="1 2">
    <name type="scientific">Dillenia turbinata</name>
    <dbReference type="NCBI Taxonomy" id="194707"/>
    <lineage>
        <taxon>Eukaryota</taxon>
        <taxon>Viridiplantae</taxon>
        <taxon>Streptophyta</taxon>
        <taxon>Embryophyta</taxon>
        <taxon>Tracheophyta</taxon>
        <taxon>Spermatophyta</taxon>
        <taxon>Magnoliopsida</taxon>
        <taxon>eudicotyledons</taxon>
        <taxon>Gunneridae</taxon>
        <taxon>Pentapetalae</taxon>
        <taxon>Dilleniales</taxon>
        <taxon>Dilleniaceae</taxon>
        <taxon>Dillenia</taxon>
    </lineage>
</organism>
<dbReference type="EMBL" id="JBAMMX010000014">
    <property type="protein sequence ID" value="KAK6928358.1"/>
    <property type="molecule type" value="Genomic_DNA"/>
</dbReference>
<protein>
    <submittedName>
        <fullName evidence="1">Uncharacterized protein</fullName>
    </submittedName>
</protein>
<reference evidence="1 2" key="1">
    <citation type="submission" date="2023-12" db="EMBL/GenBank/DDBJ databases">
        <title>A high-quality genome assembly for Dillenia turbinata (Dilleniales).</title>
        <authorList>
            <person name="Chanderbali A."/>
        </authorList>
    </citation>
    <scope>NUCLEOTIDE SEQUENCE [LARGE SCALE GENOMIC DNA]</scope>
    <source>
        <strain evidence="1">LSX21</strain>
        <tissue evidence="1">Leaf</tissue>
    </source>
</reference>
<accession>A0AAN8V4Q1</accession>
<proteinExistence type="predicted"/>
<gene>
    <name evidence="1" type="ORF">RJ641_006949</name>
</gene>
<evidence type="ECO:0000313" key="2">
    <source>
        <dbReference type="Proteomes" id="UP001370490"/>
    </source>
</evidence>
<evidence type="ECO:0000313" key="1">
    <source>
        <dbReference type="EMBL" id="KAK6928358.1"/>
    </source>
</evidence>
<dbReference type="Proteomes" id="UP001370490">
    <property type="component" value="Unassembled WGS sequence"/>
</dbReference>
<dbReference type="AlphaFoldDB" id="A0AAN8V4Q1"/>
<comment type="caution">
    <text evidence="1">The sequence shown here is derived from an EMBL/GenBank/DDBJ whole genome shotgun (WGS) entry which is preliminary data.</text>
</comment>